<feature type="signal peptide" evidence="1">
    <location>
        <begin position="1"/>
        <end position="23"/>
    </location>
</feature>
<dbReference type="EMBL" id="CP037452">
    <property type="protein sequence ID" value="QDV50835.1"/>
    <property type="molecule type" value="Genomic_DNA"/>
</dbReference>
<sequence precursor="true">MKNKFFLLAYCVFLAFWTSSVFADQPITVATWNVGFMDRNVTDLKIDDFLNEVDFDILLVNEIKTQDDLNSLKAAMDREDFHTAISSFTNGNGNLEVGIISRFPLTEIVEYDRSIDNSGNITEKKLERVNLPGIANVGVGRGFLVAKVQSLNLYVIVSHLKSSKGRSGQHDRSNAQKRELVAAAIATHTLELREDHPECSVLFGGDVNVGVADKKKNGVNLIVDNNDGTNTGVDGYDETHAILGGGLIDSLKMRSLAEKVKGTFVGNDNIPDYPGTGAIDVLYITGPLESKFKPAVSATDRHGSDHLCVYSSTGSVTPDGPNLPTENSVEITNALPNPDGDDNGNESITITYSENGTVDISGWTMQDRAGNIFKFKNGTKLNSGENEIVLSPHTMPLNNSGDTIILMDKSSVQRGPVFSYSRQEVKSGQRVR</sequence>
<dbReference type="Proteomes" id="UP000318313">
    <property type="component" value="Chromosome"/>
</dbReference>
<dbReference type="SUPFAM" id="SSF74853">
    <property type="entry name" value="Lamin A/C globular tail domain"/>
    <property type="match status" value="1"/>
</dbReference>
<dbReference type="InterPro" id="IPR036691">
    <property type="entry name" value="Endo/exonu/phosph_ase_sf"/>
</dbReference>
<keyword evidence="4" id="KW-0378">Hydrolase</keyword>
<dbReference type="InterPro" id="IPR005135">
    <property type="entry name" value="Endo/exonuclease/phosphatase"/>
</dbReference>
<keyword evidence="4" id="KW-0540">Nuclease</keyword>
<name>A0A518ICK4_9PLAN</name>
<feature type="chain" id="PRO_5021723833" evidence="1">
    <location>
        <begin position="24"/>
        <end position="432"/>
    </location>
</feature>
<dbReference type="Pfam" id="PF00932">
    <property type="entry name" value="LTD"/>
    <property type="match status" value="1"/>
</dbReference>
<feature type="domain" description="Endonuclease/exonuclease/phosphatase" evidence="3">
    <location>
        <begin position="30"/>
        <end position="213"/>
    </location>
</feature>
<dbReference type="GO" id="GO:0004527">
    <property type="term" value="F:exonuclease activity"/>
    <property type="evidence" value="ECO:0007669"/>
    <property type="project" value="UniProtKB-KW"/>
</dbReference>
<dbReference type="SUPFAM" id="SSF56219">
    <property type="entry name" value="DNase I-like"/>
    <property type="match status" value="1"/>
</dbReference>
<gene>
    <name evidence="4" type="ORF">Enr17x_28800</name>
</gene>
<evidence type="ECO:0000313" key="4">
    <source>
        <dbReference type="EMBL" id="QDV50835.1"/>
    </source>
</evidence>
<proteinExistence type="predicted"/>
<keyword evidence="1" id="KW-0732">Signal</keyword>
<evidence type="ECO:0000256" key="1">
    <source>
        <dbReference type="SAM" id="SignalP"/>
    </source>
</evidence>
<keyword evidence="4" id="KW-0255">Endonuclease</keyword>
<keyword evidence="4" id="KW-0269">Exonuclease</keyword>
<dbReference type="InterPro" id="IPR001322">
    <property type="entry name" value="Lamin_tail_dom"/>
</dbReference>
<feature type="domain" description="LTD" evidence="2">
    <location>
        <begin position="325"/>
        <end position="410"/>
    </location>
</feature>
<dbReference type="AlphaFoldDB" id="A0A518ICK4"/>
<accession>A0A518ICK4</accession>
<keyword evidence="5" id="KW-1185">Reference proteome</keyword>
<dbReference type="InterPro" id="IPR036415">
    <property type="entry name" value="Lamin_tail_dom_sf"/>
</dbReference>
<evidence type="ECO:0000313" key="5">
    <source>
        <dbReference type="Proteomes" id="UP000318313"/>
    </source>
</evidence>
<reference evidence="4 5" key="1">
    <citation type="submission" date="2019-03" db="EMBL/GenBank/DDBJ databases">
        <title>Deep-cultivation of Planctomycetes and their phenomic and genomic characterization uncovers novel biology.</title>
        <authorList>
            <person name="Wiegand S."/>
            <person name="Jogler M."/>
            <person name="Boedeker C."/>
            <person name="Pinto D."/>
            <person name="Vollmers J."/>
            <person name="Rivas-Marin E."/>
            <person name="Kohn T."/>
            <person name="Peeters S.H."/>
            <person name="Heuer A."/>
            <person name="Rast P."/>
            <person name="Oberbeckmann S."/>
            <person name="Bunk B."/>
            <person name="Jeske O."/>
            <person name="Meyerdierks A."/>
            <person name="Storesund J.E."/>
            <person name="Kallscheuer N."/>
            <person name="Luecker S."/>
            <person name="Lage O.M."/>
            <person name="Pohl T."/>
            <person name="Merkel B.J."/>
            <person name="Hornburger P."/>
            <person name="Mueller R.-W."/>
            <person name="Bruemmer F."/>
            <person name="Labrenz M."/>
            <person name="Spormann A.M."/>
            <person name="Op den Camp H."/>
            <person name="Overmann J."/>
            <person name="Amann R."/>
            <person name="Jetten M.S.M."/>
            <person name="Mascher T."/>
            <person name="Medema M.H."/>
            <person name="Devos D.P."/>
            <person name="Kaster A.-K."/>
            <person name="Ovreas L."/>
            <person name="Rohde M."/>
            <person name="Galperin M.Y."/>
            <person name="Jogler C."/>
        </authorList>
    </citation>
    <scope>NUCLEOTIDE SEQUENCE [LARGE SCALE GENOMIC DNA]</scope>
    <source>
        <strain evidence="4 5">Enr17</strain>
    </source>
</reference>
<protein>
    <submittedName>
        <fullName evidence="4">Endonuclease/Exonuclease/phosphatase family protein</fullName>
    </submittedName>
</protein>
<dbReference type="Pfam" id="PF03372">
    <property type="entry name" value="Exo_endo_phos"/>
    <property type="match status" value="1"/>
</dbReference>
<organism evidence="4 5">
    <name type="scientific">Gimesia fumaroli</name>
    <dbReference type="NCBI Taxonomy" id="2527976"/>
    <lineage>
        <taxon>Bacteria</taxon>
        <taxon>Pseudomonadati</taxon>
        <taxon>Planctomycetota</taxon>
        <taxon>Planctomycetia</taxon>
        <taxon>Planctomycetales</taxon>
        <taxon>Planctomycetaceae</taxon>
        <taxon>Gimesia</taxon>
    </lineage>
</organism>
<evidence type="ECO:0000259" key="3">
    <source>
        <dbReference type="Pfam" id="PF03372"/>
    </source>
</evidence>
<evidence type="ECO:0000259" key="2">
    <source>
        <dbReference type="Pfam" id="PF00932"/>
    </source>
</evidence>
<dbReference type="GO" id="GO:0004519">
    <property type="term" value="F:endonuclease activity"/>
    <property type="evidence" value="ECO:0007669"/>
    <property type="project" value="UniProtKB-KW"/>
</dbReference>
<dbReference type="KEGG" id="gfm:Enr17x_28800"/>
<dbReference type="Gene3D" id="3.60.10.10">
    <property type="entry name" value="Endonuclease/exonuclease/phosphatase"/>
    <property type="match status" value="1"/>
</dbReference>